<evidence type="ECO:0000256" key="4">
    <source>
        <dbReference type="ARBA" id="ARBA00022519"/>
    </source>
</evidence>
<name>A0A2M8KIF3_9BACT</name>
<feature type="domain" description="Penicillin-binding protein dimerisation" evidence="14">
    <location>
        <begin position="38"/>
        <end position="139"/>
    </location>
</feature>
<keyword evidence="6" id="KW-0812">Transmembrane</keyword>
<evidence type="ECO:0000259" key="13">
    <source>
        <dbReference type="Pfam" id="PF00905"/>
    </source>
</evidence>
<reference evidence="16" key="1">
    <citation type="submission" date="2017-09" db="EMBL/GenBank/DDBJ databases">
        <title>Depth-based differentiation of microbial function through sediment-hosted aquifers and enrichment of novel symbionts in the deep terrestrial subsurface.</title>
        <authorList>
            <person name="Probst A.J."/>
            <person name="Ladd B."/>
            <person name="Jarett J.K."/>
            <person name="Geller-Mcgrath D.E."/>
            <person name="Sieber C.M.K."/>
            <person name="Emerson J.B."/>
            <person name="Anantharaman K."/>
            <person name="Thomas B.C."/>
            <person name="Malmstrom R."/>
            <person name="Stieglmeier M."/>
            <person name="Klingl A."/>
            <person name="Woyke T."/>
            <person name="Ryan C.M."/>
            <person name="Banfield J.F."/>
        </authorList>
    </citation>
    <scope>NUCLEOTIDE SEQUENCE [LARGE SCALE GENOMIC DNA]</scope>
</reference>
<evidence type="ECO:0000256" key="7">
    <source>
        <dbReference type="ARBA" id="ARBA00022801"/>
    </source>
</evidence>
<dbReference type="InterPro" id="IPR036138">
    <property type="entry name" value="PBP_dimer_sf"/>
</dbReference>
<sequence length="529" mass="56803">KLLGATPAERTEKIAWWSDFFQTDVLALDAAQLNNFIQDPPGESIILKENLTHTEMLAAQSRLPEFPGTIIQESTKRSYSQGAAFSAVLGYVGSLTSGDREKYPNYFLTEKVGQTGLEAVYESFLRGEPGYQKYLTNARLDEKSRPVEKKGVPGENLVLNIDAGLQAKLFAALNEKYNQLRKTNKNVDGAAAVALNPQNGAVLALVSLPGYDNNQVVAGLTAEEFTALFANPQKPLFNRAIAGQYPVGSTIKPVVAAAALAEKIIDPRKKIDDLGGALTIANPYAPGVVYRFGDWAVHGGVDMYSAIAVSCNIYFYTIGGGYQDQEGLGIDRLAGYFRKFGFGQKTNIDLPGEKPGFVPTPAWKEETKKEPWYIGDTYHVAIGQGDFLATPLQLAMAASALVNGGTLYQPQIVDKIVDSAENVINDVAPLVLSSGLVDEADLAEIKKGMRLAVTDGSARQLVGLPVPIGGKTGTAQTGKGSQTHAWFAGFAPVDDPEIVLVVLVENGGQGHAAAVPVAKEVLFWYFSQK</sequence>
<keyword evidence="4" id="KW-0997">Cell inner membrane</keyword>
<keyword evidence="3" id="KW-1003">Cell membrane</keyword>
<keyword evidence="9" id="KW-0573">Peptidoglycan synthesis</keyword>
<dbReference type="GO" id="GO:0071972">
    <property type="term" value="F:peptidoglycan L,D-transpeptidase activity"/>
    <property type="evidence" value="ECO:0007669"/>
    <property type="project" value="TreeGrafter"/>
</dbReference>
<keyword evidence="5" id="KW-0645">Protease</keyword>
<evidence type="ECO:0000256" key="2">
    <source>
        <dbReference type="ARBA" id="ARBA00004236"/>
    </source>
</evidence>
<evidence type="ECO:0000256" key="10">
    <source>
        <dbReference type="ARBA" id="ARBA00022989"/>
    </source>
</evidence>
<protein>
    <submittedName>
        <fullName evidence="15">Penicillin-binding protein 2</fullName>
    </submittedName>
</protein>
<dbReference type="EMBL" id="PFEA01000045">
    <property type="protein sequence ID" value="PJE59683.1"/>
    <property type="molecule type" value="Genomic_DNA"/>
</dbReference>
<dbReference type="NCBIfam" id="TIGR03423">
    <property type="entry name" value="pbp2_mrdA"/>
    <property type="match status" value="1"/>
</dbReference>
<dbReference type="GO" id="GO:0006508">
    <property type="term" value="P:proteolysis"/>
    <property type="evidence" value="ECO:0007669"/>
    <property type="project" value="UniProtKB-KW"/>
</dbReference>
<feature type="non-terminal residue" evidence="15">
    <location>
        <position position="1"/>
    </location>
</feature>
<keyword evidence="12" id="KW-0961">Cell wall biogenesis/degradation</keyword>
<comment type="subcellular location">
    <subcellularLocation>
        <location evidence="2">Cell membrane</location>
    </subcellularLocation>
    <subcellularLocation>
        <location evidence="1">Membrane</location>
        <topology evidence="1">Single-pass membrane protein</topology>
    </subcellularLocation>
</comment>
<dbReference type="InterPro" id="IPR005311">
    <property type="entry name" value="PBP_dimer"/>
</dbReference>
<dbReference type="GO" id="GO:0009252">
    <property type="term" value="P:peptidoglycan biosynthetic process"/>
    <property type="evidence" value="ECO:0007669"/>
    <property type="project" value="UniProtKB-KW"/>
</dbReference>
<evidence type="ECO:0000256" key="12">
    <source>
        <dbReference type="ARBA" id="ARBA00023316"/>
    </source>
</evidence>
<dbReference type="Gene3D" id="3.90.1310.10">
    <property type="entry name" value="Penicillin-binding protein 2a (Domain 2)"/>
    <property type="match status" value="1"/>
</dbReference>
<gene>
    <name evidence="15" type="primary">mrdA</name>
    <name evidence="15" type="ORF">COU85_02385</name>
</gene>
<dbReference type="GO" id="GO:0071555">
    <property type="term" value="P:cell wall organization"/>
    <property type="evidence" value="ECO:0007669"/>
    <property type="project" value="UniProtKB-KW"/>
</dbReference>
<dbReference type="Proteomes" id="UP000231086">
    <property type="component" value="Unassembled WGS sequence"/>
</dbReference>
<accession>A0A2M8KIF3</accession>
<comment type="caution">
    <text evidence="15">The sequence shown here is derived from an EMBL/GenBank/DDBJ whole genome shotgun (WGS) entry which is preliminary data.</text>
</comment>
<dbReference type="SUPFAM" id="SSF56601">
    <property type="entry name" value="beta-lactamase/transpeptidase-like"/>
    <property type="match status" value="1"/>
</dbReference>
<keyword evidence="11" id="KW-0472">Membrane</keyword>
<organism evidence="15 16">
    <name type="scientific">Candidatus Portnoybacteria bacterium CG10_big_fil_rev_8_21_14_0_10_44_7</name>
    <dbReference type="NCBI Taxonomy" id="1974816"/>
    <lineage>
        <taxon>Bacteria</taxon>
        <taxon>Candidatus Portnoyibacteriota</taxon>
    </lineage>
</organism>
<dbReference type="PANTHER" id="PTHR30627">
    <property type="entry name" value="PEPTIDOGLYCAN D,D-TRANSPEPTIDASE"/>
    <property type="match status" value="1"/>
</dbReference>
<evidence type="ECO:0000259" key="14">
    <source>
        <dbReference type="Pfam" id="PF03717"/>
    </source>
</evidence>
<dbReference type="GO" id="GO:0009002">
    <property type="term" value="F:serine-type D-Ala-D-Ala carboxypeptidase activity"/>
    <property type="evidence" value="ECO:0007669"/>
    <property type="project" value="InterPro"/>
</dbReference>
<evidence type="ECO:0000256" key="1">
    <source>
        <dbReference type="ARBA" id="ARBA00004167"/>
    </source>
</evidence>
<dbReference type="SUPFAM" id="SSF56519">
    <property type="entry name" value="Penicillin binding protein dimerisation domain"/>
    <property type="match status" value="1"/>
</dbReference>
<dbReference type="Gene3D" id="3.40.710.10">
    <property type="entry name" value="DD-peptidase/beta-lactamase superfamily"/>
    <property type="match status" value="1"/>
</dbReference>
<evidence type="ECO:0000256" key="8">
    <source>
        <dbReference type="ARBA" id="ARBA00022960"/>
    </source>
</evidence>
<keyword evidence="8" id="KW-0133">Cell shape</keyword>
<dbReference type="GO" id="GO:0008360">
    <property type="term" value="P:regulation of cell shape"/>
    <property type="evidence" value="ECO:0007669"/>
    <property type="project" value="UniProtKB-KW"/>
</dbReference>
<dbReference type="InterPro" id="IPR017790">
    <property type="entry name" value="Penicillin-binding_protein_2"/>
</dbReference>
<proteinExistence type="predicted"/>
<keyword evidence="7" id="KW-0378">Hydrolase</keyword>
<evidence type="ECO:0000256" key="11">
    <source>
        <dbReference type="ARBA" id="ARBA00023136"/>
    </source>
</evidence>
<evidence type="ECO:0000256" key="3">
    <source>
        <dbReference type="ARBA" id="ARBA00022475"/>
    </source>
</evidence>
<evidence type="ECO:0000313" key="15">
    <source>
        <dbReference type="EMBL" id="PJE59683.1"/>
    </source>
</evidence>
<feature type="domain" description="Penicillin-binding protein transpeptidase" evidence="13">
    <location>
        <begin position="191"/>
        <end position="522"/>
    </location>
</feature>
<evidence type="ECO:0000313" key="16">
    <source>
        <dbReference type="Proteomes" id="UP000231086"/>
    </source>
</evidence>
<dbReference type="InterPro" id="IPR001460">
    <property type="entry name" value="PCN-bd_Tpept"/>
</dbReference>
<evidence type="ECO:0000256" key="9">
    <source>
        <dbReference type="ARBA" id="ARBA00022984"/>
    </source>
</evidence>
<dbReference type="GO" id="GO:0005886">
    <property type="term" value="C:plasma membrane"/>
    <property type="evidence" value="ECO:0007669"/>
    <property type="project" value="UniProtKB-SubCell"/>
</dbReference>
<dbReference type="PANTHER" id="PTHR30627:SF2">
    <property type="entry name" value="PEPTIDOGLYCAN D,D-TRANSPEPTIDASE MRDA"/>
    <property type="match status" value="1"/>
</dbReference>
<dbReference type="Pfam" id="PF03717">
    <property type="entry name" value="PBP_dimer"/>
    <property type="match status" value="1"/>
</dbReference>
<dbReference type="GO" id="GO:0008658">
    <property type="term" value="F:penicillin binding"/>
    <property type="evidence" value="ECO:0007669"/>
    <property type="project" value="InterPro"/>
</dbReference>
<dbReference type="InterPro" id="IPR050515">
    <property type="entry name" value="Beta-lactam/transpept"/>
</dbReference>
<dbReference type="InterPro" id="IPR012338">
    <property type="entry name" value="Beta-lactam/transpept-like"/>
</dbReference>
<dbReference type="Pfam" id="PF00905">
    <property type="entry name" value="Transpeptidase"/>
    <property type="match status" value="1"/>
</dbReference>
<evidence type="ECO:0000256" key="6">
    <source>
        <dbReference type="ARBA" id="ARBA00022692"/>
    </source>
</evidence>
<dbReference type="AlphaFoldDB" id="A0A2M8KIF3"/>
<evidence type="ECO:0000256" key="5">
    <source>
        <dbReference type="ARBA" id="ARBA00022670"/>
    </source>
</evidence>
<keyword evidence="10" id="KW-1133">Transmembrane helix</keyword>